<reference evidence="1" key="3">
    <citation type="submission" date="2018-07" db="EMBL/GenBank/DDBJ databases">
        <title>WGS assembly of Glycine max.</title>
        <authorList>
            <person name="Schmutz J."/>
            <person name="Cannon S."/>
            <person name="Schlueter J."/>
            <person name="Ma J."/>
            <person name="Mitros T."/>
            <person name="Nelson W."/>
            <person name="Hyten D."/>
            <person name="Song Q."/>
            <person name="Thelen J."/>
            <person name="Cheng J."/>
            <person name="Xu D."/>
            <person name="Hellsten U."/>
            <person name="May G."/>
            <person name="Yu Y."/>
            <person name="Sakurai T."/>
            <person name="Umezawa T."/>
            <person name="Bhattacharyya M."/>
            <person name="Sandhu D."/>
            <person name="Valliyodan B."/>
            <person name="Lindquist E."/>
            <person name="Peto M."/>
            <person name="Grant D."/>
            <person name="Shu S."/>
            <person name="Goodstein D."/>
            <person name="Barry K."/>
            <person name="Futrell-Griggs M."/>
            <person name="Abernathy B."/>
            <person name="Du J."/>
            <person name="Tian Z."/>
            <person name="Zhu L."/>
            <person name="Gill N."/>
            <person name="Joshi T."/>
            <person name="Libault M."/>
            <person name="Sethuraman A."/>
            <person name="Zhang X."/>
            <person name="Shinozaki K."/>
            <person name="Nguyen H."/>
            <person name="Wing R."/>
            <person name="Cregan P."/>
            <person name="Specht J."/>
            <person name="Grimwood J."/>
            <person name="Rokhsar D."/>
            <person name="Stacey G."/>
            <person name="Shoemaker R."/>
            <person name="Jackson S."/>
        </authorList>
    </citation>
    <scope>NUCLEOTIDE SEQUENCE</scope>
    <source>
        <tissue evidence="1">Callus</tissue>
    </source>
</reference>
<reference evidence="2" key="2">
    <citation type="submission" date="2018-02" db="UniProtKB">
        <authorList>
            <consortium name="EnsemblPlants"/>
        </authorList>
    </citation>
    <scope>IDENTIFICATION</scope>
    <source>
        <strain evidence="2">Williams 82</strain>
    </source>
</reference>
<sequence>MSTSDNSSSVILISQSLWNVVISKVDTPLLEENPTIACMKACDKEKPKKDKTITCMHSGLSDHIFTKIIIGVEQDPKWA</sequence>
<dbReference type="EMBL" id="CM000838">
    <property type="protein sequence ID" value="KRH58735.1"/>
    <property type="molecule type" value="Genomic_DNA"/>
</dbReference>
<keyword evidence="3" id="KW-1185">Reference proteome</keyword>
<proteinExistence type="predicted"/>
<dbReference type="EnsemblPlants" id="KRH58735">
    <property type="protein sequence ID" value="KRH58735"/>
    <property type="gene ID" value="GLYMA_05G145100"/>
</dbReference>
<evidence type="ECO:0000313" key="3">
    <source>
        <dbReference type="Proteomes" id="UP000008827"/>
    </source>
</evidence>
<name>A0A0R0K5I8_SOYBN</name>
<reference evidence="1 2" key="1">
    <citation type="journal article" date="2010" name="Nature">
        <title>Genome sequence of the palaeopolyploid soybean.</title>
        <authorList>
            <person name="Schmutz J."/>
            <person name="Cannon S.B."/>
            <person name="Schlueter J."/>
            <person name="Ma J."/>
            <person name="Mitros T."/>
            <person name="Nelson W."/>
            <person name="Hyten D.L."/>
            <person name="Song Q."/>
            <person name="Thelen J.J."/>
            <person name="Cheng J."/>
            <person name="Xu D."/>
            <person name="Hellsten U."/>
            <person name="May G.D."/>
            <person name="Yu Y."/>
            <person name="Sakurai T."/>
            <person name="Umezawa T."/>
            <person name="Bhattacharyya M.K."/>
            <person name="Sandhu D."/>
            <person name="Valliyodan B."/>
            <person name="Lindquist E."/>
            <person name="Peto M."/>
            <person name="Grant D."/>
            <person name="Shu S."/>
            <person name="Goodstein D."/>
            <person name="Barry K."/>
            <person name="Futrell-Griggs M."/>
            <person name="Abernathy B."/>
            <person name="Du J."/>
            <person name="Tian Z."/>
            <person name="Zhu L."/>
            <person name="Gill N."/>
            <person name="Joshi T."/>
            <person name="Libault M."/>
            <person name="Sethuraman A."/>
            <person name="Zhang X.-C."/>
            <person name="Shinozaki K."/>
            <person name="Nguyen H.T."/>
            <person name="Wing R.A."/>
            <person name="Cregan P."/>
            <person name="Specht J."/>
            <person name="Grimwood J."/>
            <person name="Rokhsar D."/>
            <person name="Stacey G."/>
            <person name="Shoemaker R.C."/>
            <person name="Jackson S.A."/>
        </authorList>
    </citation>
    <scope>NUCLEOTIDE SEQUENCE</scope>
    <source>
        <strain evidence="2">cv. Williams 82</strain>
        <tissue evidence="1">Callus</tissue>
    </source>
</reference>
<gene>
    <name evidence="1" type="ORF">GLYMA_05G145100</name>
</gene>
<evidence type="ECO:0000313" key="2">
    <source>
        <dbReference type="EnsemblPlants" id="KRH58735"/>
    </source>
</evidence>
<protein>
    <submittedName>
        <fullName evidence="1 2">Uncharacterized protein</fullName>
    </submittedName>
</protein>
<dbReference type="Proteomes" id="UP000008827">
    <property type="component" value="Chromosome 5"/>
</dbReference>
<dbReference type="STRING" id="3847.A0A0R0K5I8"/>
<organism evidence="1">
    <name type="scientific">Glycine max</name>
    <name type="common">Soybean</name>
    <name type="synonym">Glycine hispida</name>
    <dbReference type="NCBI Taxonomy" id="3847"/>
    <lineage>
        <taxon>Eukaryota</taxon>
        <taxon>Viridiplantae</taxon>
        <taxon>Streptophyta</taxon>
        <taxon>Embryophyta</taxon>
        <taxon>Tracheophyta</taxon>
        <taxon>Spermatophyta</taxon>
        <taxon>Magnoliopsida</taxon>
        <taxon>eudicotyledons</taxon>
        <taxon>Gunneridae</taxon>
        <taxon>Pentapetalae</taxon>
        <taxon>rosids</taxon>
        <taxon>fabids</taxon>
        <taxon>Fabales</taxon>
        <taxon>Fabaceae</taxon>
        <taxon>Papilionoideae</taxon>
        <taxon>50 kb inversion clade</taxon>
        <taxon>NPAAA clade</taxon>
        <taxon>indigoferoid/millettioid clade</taxon>
        <taxon>Phaseoleae</taxon>
        <taxon>Glycine</taxon>
        <taxon>Glycine subgen. Soja</taxon>
    </lineage>
</organism>
<evidence type="ECO:0000313" key="1">
    <source>
        <dbReference type="EMBL" id="KRH58735.1"/>
    </source>
</evidence>
<dbReference type="OMA" id="NSHAIPM"/>
<dbReference type="InParanoid" id="A0A0R0K5I8"/>
<accession>A0A0R0K5I8</accession>
<dbReference type="AlphaFoldDB" id="A0A0R0K5I8"/>
<dbReference type="Gramene" id="KRH58735">
    <property type="protein sequence ID" value="KRH58735"/>
    <property type="gene ID" value="GLYMA_05G145100"/>
</dbReference>